<sequence>MVCAIMKDKDNPVILNIHLVIRLFSWSILLQALCQHNTHRAYRRCYLSVLVLG</sequence>
<protein>
    <submittedName>
        <fullName evidence="1">Uncharacterized protein</fullName>
    </submittedName>
</protein>
<comment type="caution">
    <text evidence="1">The sequence shown here is derived from an EMBL/GenBank/DDBJ whole genome shotgun (WGS) entry which is preliminary data.</text>
</comment>
<name>K2GFF9_9BACT</name>
<dbReference type="EMBL" id="AMFJ01000242">
    <property type="protein sequence ID" value="EKE29044.1"/>
    <property type="molecule type" value="Genomic_DNA"/>
</dbReference>
<gene>
    <name evidence="1" type="ORF">ACD_2C00242G0001</name>
</gene>
<accession>K2GFF9</accession>
<proteinExistence type="predicted"/>
<reference evidence="1" key="1">
    <citation type="journal article" date="2012" name="Science">
        <title>Fermentation, hydrogen, and sulfur metabolism in multiple uncultivated bacterial phyla.</title>
        <authorList>
            <person name="Wrighton K.C."/>
            <person name="Thomas B.C."/>
            <person name="Sharon I."/>
            <person name="Miller C.S."/>
            <person name="Castelle C.J."/>
            <person name="VerBerkmoes N.C."/>
            <person name="Wilkins M.J."/>
            <person name="Hettich R.L."/>
            <person name="Lipton M.S."/>
            <person name="Williams K.H."/>
            <person name="Long P.E."/>
            <person name="Banfield J.F."/>
        </authorList>
    </citation>
    <scope>NUCLEOTIDE SEQUENCE [LARGE SCALE GENOMIC DNA]</scope>
</reference>
<evidence type="ECO:0000313" key="1">
    <source>
        <dbReference type="EMBL" id="EKE29044.1"/>
    </source>
</evidence>
<dbReference type="AlphaFoldDB" id="K2GFF9"/>
<organism evidence="1">
    <name type="scientific">uncultured bacterium</name>
    <name type="common">gcode 4</name>
    <dbReference type="NCBI Taxonomy" id="1234023"/>
    <lineage>
        <taxon>Bacteria</taxon>
        <taxon>environmental samples</taxon>
    </lineage>
</organism>